<dbReference type="Proteomes" id="UP000735302">
    <property type="component" value="Unassembled WGS sequence"/>
</dbReference>
<accession>A0AAV4CB45</accession>
<evidence type="ECO:0000313" key="3">
    <source>
        <dbReference type="Proteomes" id="UP000735302"/>
    </source>
</evidence>
<name>A0AAV4CB45_9GAST</name>
<gene>
    <name evidence="2" type="ORF">PoB_005525700</name>
</gene>
<dbReference type="EMBL" id="BLXT01006082">
    <property type="protein sequence ID" value="GFO28752.1"/>
    <property type="molecule type" value="Genomic_DNA"/>
</dbReference>
<reference evidence="2 3" key="1">
    <citation type="journal article" date="2021" name="Elife">
        <title>Chloroplast acquisition without the gene transfer in kleptoplastic sea slugs, Plakobranchus ocellatus.</title>
        <authorList>
            <person name="Maeda T."/>
            <person name="Takahashi S."/>
            <person name="Yoshida T."/>
            <person name="Shimamura S."/>
            <person name="Takaki Y."/>
            <person name="Nagai Y."/>
            <person name="Toyoda A."/>
            <person name="Suzuki Y."/>
            <person name="Arimoto A."/>
            <person name="Ishii H."/>
            <person name="Satoh N."/>
            <person name="Nishiyama T."/>
            <person name="Hasebe M."/>
            <person name="Maruyama T."/>
            <person name="Minagawa J."/>
            <person name="Obokata J."/>
            <person name="Shigenobu S."/>
        </authorList>
    </citation>
    <scope>NUCLEOTIDE SEQUENCE [LARGE SCALE GENOMIC DNA]</scope>
</reference>
<evidence type="ECO:0000313" key="2">
    <source>
        <dbReference type="EMBL" id="GFO28752.1"/>
    </source>
</evidence>
<comment type="caution">
    <text evidence="2">The sequence shown here is derived from an EMBL/GenBank/DDBJ whole genome shotgun (WGS) entry which is preliminary data.</text>
</comment>
<organism evidence="2 3">
    <name type="scientific">Plakobranchus ocellatus</name>
    <dbReference type="NCBI Taxonomy" id="259542"/>
    <lineage>
        <taxon>Eukaryota</taxon>
        <taxon>Metazoa</taxon>
        <taxon>Spiralia</taxon>
        <taxon>Lophotrochozoa</taxon>
        <taxon>Mollusca</taxon>
        <taxon>Gastropoda</taxon>
        <taxon>Heterobranchia</taxon>
        <taxon>Euthyneura</taxon>
        <taxon>Panpulmonata</taxon>
        <taxon>Sacoglossa</taxon>
        <taxon>Placobranchoidea</taxon>
        <taxon>Plakobranchidae</taxon>
        <taxon>Plakobranchus</taxon>
    </lineage>
</organism>
<sequence>MRGFPGEFCACGRFSKPKMNATSLQVLGTKLLKRVNSFIGFSSPKIHNTSKTFTVELFCVCVCACAYVLSTARLSLAFGRLLGQGVASGLELAENSRLRSQGDSQAILPPGTPPDREY</sequence>
<proteinExistence type="predicted"/>
<keyword evidence="3" id="KW-1185">Reference proteome</keyword>
<protein>
    <submittedName>
        <fullName evidence="2">Uncharacterized protein</fullName>
    </submittedName>
</protein>
<evidence type="ECO:0000256" key="1">
    <source>
        <dbReference type="SAM" id="MobiDB-lite"/>
    </source>
</evidence>
<feature type="region of interest" description="Disordered" evidence="1">
    <location>
        <begin position="97"/>
        <end position="118"/>
    </location>
</feature>
<dbReference type="AlphaFoldDB" id="A0AAV4CB45"/>